<accession>A0A9N9N455</accession>
<dbReference type="Proteomes" id="UP001153714">
    <property type="component" value="Chromosome 1"/>
</dbReference>
<reference evidence="5" key="1">
    <citation type="submission" date="2021-12" db="EMBL/GenBank/DDBJ databases">
        <authorList>
            <person name="King R."/>
        </authorList>
    </citation>
    <scope>NUCLEOTIDE SEQUENCE</scope>
</reference>
<comment type="similarity">
    <text evidence="3">Belongs to the yippee family.</text>
</comment>
<keyword evidence="1" id="KW-0479">Metal-binding</keyword>
<evidence type="ECO:0000313" key="6">
    <source>
        <dbReference type="Proteomes" id="UP001153714"/>
    </source>
</evidence>
<organism evidence="5 6">
    <name type="scientific">Diatraea saccharalis</name>
    <name type="common">sugarcane borer</name>
    <dbReference type="NCBI Taxonomy" id="40085"/>
    <lineage>
        <taxon>Eukaryota</taxon>
        <taxon>Metazoa</taxon>
        <taxon>Ecdysozoa</taxon>
        <taxon>Arthropoda</taxon>
        <taxon>Hexapoda</taxon>
        <taxon>Insecta</taxon>
        <taxon>Pterygota</taxon>
        <taxon>Neoptera</taxon>
        <taxon>Endopterygota</taxon>
        <taxon>Lepidoptera</taxon>
        <taxon>Glossata</taxon>
        <taxon>Ditrysia</taxon>
        <taxon>Pyraloidea</taxon>
        <taxon>Crambidae</taxon>
        <taxon>Crambinae</taxon>
        <taxon>Diatraea</taxon>
    </lineage>
</organism>
<name>A0A9N9N455_9NEOP</name>
<dbReference type="PROSITE" id="PS51788">
    <property type="entry name" value="CULT"/>
    <property type="match status" value="1"/>
</dbReference>
<evidence type="ECO:0000313" key="5">
    <source>
        <dbReference type="EMBL" id="CAG9782347.1"/>
    </source>
</evidence>
<dbReference type="Gene3D" id="2.170.150.20">
    <property type="entry name" value="Peptide methionine sulfoxide reductase"/>
    <property type="match status" value="1"/>
</dbReference>
<dbReference type="InterPro" id="IPR004910">
    <property type="entry name" value="Yippee/Mis18/Cereblon"/>
</dbReference>
<keyword evidence="2" id="KW-0862">Zinc</keyword>
<protein>
    <recommendedName>
        <fullName evidence="3">Protein yippee-like</fullName>
    </recommendedName>
</protein>
<reference evidence="5" key="2">
    <citation type="submission" date="2022-10" db="EMBL/GenBank/DDBJ databases">
        <authorList>
            <consortium name="ENA_rothamsted_submissions"/>
            <consortium name="culmorum"/>
            <person name="King R."/>
        </authorList>
    </citation>
    <scope>NUCLEOTIDE SEQUENCE</scope>
</reference>
<keyword evidence="6" id="KW-1185">Reference proteome</keyword>
<dbReference type="CDD" id="cd15777">
    <property type="entry name" value="CRBN_C_like"/>
    <property type="match status" value="1"/>
</dbReference>
<proteinExistence type="inferred from homology"/>
<sequence length="111" mass="12461">MKSMQFFVLYFVKRILLEIYLMLSIYLQKSMLCCGSCLTEIARREHIFAMSSDGVHSNYTNLGGFMHDVVTVSSAGNVVLDGGASAQYSWFPGYTWTIALCRSCAAHVGWR</sequence>
<dbReference type="EMBL" id="OU893332">
    <property type="protein sequence ID" value="CAG9782347.1"/>
    <property type="molecule type" value="Genomic_DNA"/>
</dbReference>
<evidence type="ECO:0000259" key="4">
    <source>
        <dbReference type="PROSITE" id="PS51788"/>
    </source>
</evidence>
<evidence type="ECO:0000256" key="1">
    <source>
        <dbReference type="ARBA" id="ARBA00022723"/>
    </source>
</evidence>
<dbReference type="OrthoDB" id="267517at2759"/>
<dbReference type="FunFam" id="2.170.150.20:FF:000007">
    <property type="entry name" value="Protein cereblon"/>
    <property type="match status" value="1"/>
</dbReference>
<evidence type="ECO:0000256" key="3">
    <source>
        <dbReference type="RuleBase" id="RU110713"/>
    </source>
</evidence>
<dbReference type="AlphaFoldDB" id="A0A9N9N455"/>
<gene>
    <name evidence="5" type="ORF">DIATSA_LOCUS614</name>
</gene>
<dbReference type="GO" id="GO:0046872">
    <property type="term" value="F:metal ion binding"/>
    <property type="evidence" value="ECO:0007669"/>
    <property type="project" value="UniProtKB-KW"/>
</dbReference>
<evidence type="ECO:0000256" key="2">
    <source>
        <dbReference type="ARBA" id="ARBA00022833"/>
    </source>
</evidence>
<feature type="domain" description="CULT" evidence="4">
    <location>
        <begin position="29"/>
        <end position="111"/>
    </location>
</feature>
<dbReference type="Pfam" id="PF03226">
    <property type="entry name" value="Yippee-Mis18"/>
    <property type="match status" value="1"/>
</dbReference>
<dbReference type="InterPro" id="IPR034750">
    <property type="entry name" value="CULT"/>
</dbReference>